<dbReference type="Pfam" id="PF01292">
    <property type="entry name" value="Ni_hydr_CYTB"/>
    <property type="match status" value="1"/>
</dbReference>
<evidence type="ECO:0000256" key="4">
    <source>
        <dbReference type="ARBA" id="ARBA00022475"/>
    </source>
</evidence>
<dbReference type="SUPFAM" id="SSF81342">
    <property type="entry name" value="Transmembrane di-heme cytochromes"/>
    <property type="match status" value="1"/>
</dbReference>
<evidence type="ECO:0000313" key="16">
    <source>
        <dbReference type="Proteomes" id="UP000256478"/>
    </source>
</evidence>
<dbReference type="InterPro" id="IPR011577">
    <property type="entry name" value="Cyt_b561_bac/Ni-Hgenase"/>
</dbReference>
<proteinExistence type="inferred from homology"/>
<keyword evidence="11 13" id="KW-0472">Membrane</keyword>
<dbReference type="Gene3D" id="1.20.950.20">
    <property type="entry name" value="Transmembrane di-heme cytochromes, Chain C"/>
    <property type="match status" value="2"/>
</dbReference>
<evidence type="ECO:0000313" key="15">
    <source>
        <dbReference type="EMBL" id="REL27944.1"/>
    </source>
</evidence>
<protein>
    <submittedName>
        <fullName evidence="15">Cytochrome b</fullName>
    </submittedName>
</protein>
<accession>A0A3E0TU38</accession>
<feature type="transmembrane region" description="Helical" evidence="13">
    <location>
        <begin position="144"/>
        <end position="165"/>
    </location>
</feature>
<evidence type="ECO:0000256" key="9">
    <source>
        <dbReference type="ARBA" id="ARBA00022989"/>
    </source>
</evidence>
<comment type="similarity">
    <text evidence="12">Belongs to the cytochrome b561 family.</text>
</comment>
<feature type="transmembrane region" description="Helical" evidence="13">
    <location>
        <begin position="51"/>
        <end position="70"/>
    </location>
</feature>
<evidence type="ECO:0000256" key="12">
    <source>
        <dbReference type="ARBA" id="ARBA00037975"/>
    </source>
</evidence>
<evidence type="ECO:0000256" key="6">
    <source>
        <dbReference type="ARBA" id="ARBA00022692"/>
    </source>
</evidence>
<comment type="cofactor">
    <cofactor evidence="1">
        <name>heme b</name>
        <dbReference type="ChEBI" id="CHEBI:60344"/>
    </cofactor>
</comment>
<dbReference type="GO" id="GO:0046872">
    <property type="term" value="F:metal ion binding"/>
    <property type="evidence" value="ECO:0007669"/>
    <property type="project" value="UniProtKB-KW"/>
</dbReference>
<evidence type="ECO:0000256" key="2">
    <source>
        <dbReference type="ARBA" id="ARBA00004651"/>
    </source>
</evidence>
<feature type="transmembrane region" description="Helical" evidence="13">
    <location>
        <begin position="98"/>
        <end position="124"/>
    </location>
</feature>
<keyword evidence="4" id="KW-1003">Cell membrane</keyword>
<dbReference type="PANTHER" id="PTHR30529">
    <property type="entry name" value="CYTOCHROME B561"/>
    <property type="match status" value="1"/>
</dbReference>
<comment type="caution">
    <text evidence="15">The sequence shown here is derived from an EMBL/GenBank/DDBJ whole genome shotgun (WGS) entry which is preliminary data.</text>
</comment>
<dbReference type="GO" id="GO:0020037">
    <property type="term" value="F:heme binding"/>
    <property type="evidence" value="ECO:0007669"/>
    <property type="project" value="TreeGrafter"/>
</dbReference>
<keyword evidence="5" id="KW-0349">Heme</keyword>
<keyword evidence="6 13" id="KW-0812">Transmembrane</keyword>
<gene>
    <name evidence="15" type="ORF">DXX93_16160</name>
</gene>
<dbReference type="PANTHER" id="PTHR30529:SF1">
    <property type="entry name" value="CYTOCHROME B561 HOMOLOG 2"/>
    <property type="match status" value="1"/>
</dbReference>
<dbReference type="GO" id="GO:0005886">
    <property type="term" value="C:plasma membrane"/>
    <property type="evidence" value="ECO:0007669"/>
    <property type="project" value="UniProtKB-SubCell"/>
</dbReference>
<feature type="transmembrane region" description="Helical" evidence="13">
    <location>
        <begin position="20"/>
        <end position="39"/>
    </location>
</feature>
<evidence type="ECO:0000256" key="1">
    <source>
        <dbReference type="ARBA" id="ARBA00001970"/>
    </source>
</evidence>
<keyword evidence="8" id="KW-0249">Electron transport</keyword>
<dbReference type="Proteomes" id="UP000256478">
    <property type="component" value="Unassembled WGS sequence"/>
</dbReference>
<keyword evidence="9 13" id="KW-1133">Transmembrane helix</keyword>
<evidence type="ECO:0000256" key="10">
    <source>
        <dbReference type="ARBA" id="ARBA00023004"/>
    </source>
</evidence>
<dbReference type="EMBL" id="QUOU01000001">
    <property type="protein sequence ID" value="REL27944.1"/>
    <property type="molecule type" value="Genomic_DNA"/>
</dbReference>
<evidence type="ECO:0000256" key="8">
    <source>
        <dbReference type="ARBA" id="ARBA00022982"/>
    </source>
</evidence>
<keyword evidence="10" id="KW-0408">Iron</keyword>
<dbReference type="GO" id="GO:0022904">
    <property type="term" value="P:respiratory electron transport chain"/>
    <property type="evidence" value="ECO:0007669"/>
    <property type="project" value="InterPro"/>
</dbReference>
<evidence type="ECO:0000256" key="7">
    <source>
        <dbReference type="ARBA" id="ARBA00022723"/>
    </source>
</evidence>
<dbReference type="GO" id="GO:0009055">
    <property type="term" value="F:electron transfer activity"/>
    <property type="evidence" value="ECO:0007669"/>
    <property type="project" value="InterPro"/>
</dbReference>
<evidence type="ECO:0000256" key="11">
    <source>
        <dbReference type="ARBA" id="ARBA00023136"/>
    </source>
</evidence>
<organism evidence="15 16">
    <name type="scientific">Thalassotalea euphylliae</name>
    <dbReference type="NCBI Taxonomy" id="1655234"/>
    <lineage>
        <taxon>Bacteria</taxon>
        <taxon>Pseudomonadati</taxon>
        <taxon>Pseudomonadota</taxon>
        <taxon>Gammaproteobacteria</taxon>
        <taxon>Alteromonadales</taxon>
        <taxon>Colwelliaceae</taxon>
        <taxon>Thalassotalea</taxon>
    </lineage>
</organism>
<dbReference type="InterPro" id="IPR052168">
    <property type="entry name" value="Cytochrome_b561_oxidase"/>
</dbReference>
<name>A0A3E0TU38_9GAMM</name>
<reference evidence="15 16" key="1">
    <citation type="submission" date="2018-08" db="EMBL/GenBank/DDBJ databases">
        <title>Thalassotalea euphylliae genome.</title>
        <authorList>
            <person name="Summers S."/>
            <person name="Rice S.A."/>
            <person name="Freckelton M.L."/>
            <person name="Nedved B.T."/>
            <person name="Hadfield M.G."/>
        </authorList>
    </citation>
    <scope>NUCLEOTIDE SEQUENCE [LARGE SCALE GENOMIC DNA]</scope>
    <source>
        <strain evidence="15 16">H1</strain>
    </source>
</reference>
<evidence type="ECO:0000259" key="14">
    <source>
        <dbReference type="Pfam" id="PF01292"/>
    </source>
</evidence>
<keyword evidence="3" id="KW-0813">Transport</keyword>
<dbReference type="OrthoDB" id="9793784at2"/>
<keyword evidence="7" id="KW-0479">Metal-binding</keyword>
<comment type="subcellular location">
    <subcellularLocation>
        <location evidence="2">Cell membrane</location>
        <topology evidence="2">Multi-pass membrane protein</topology>
    </subcellularLocation>
</comment>
<sequence>MGKFSNNKSKYGSVSMFIHWLMVLMLFTLVIVGTFMVGLEREDPLKNTLYFLHKSSGALFLQLALIRIVWRFYSRPPQLPEQLATWEKVLSKLVTASLYALLILIPVSGIALSNAFGSPASFFGVFEFPLLFESDLGKVEDLKLLHMSLVYLTLFVVFLHIAGAIKHRYFDKEGADVLSRMLPSRD</sequence>
<evidence type="ECO:0000256" key="5">
    <source>
        <dbReference type="ARBA" id="ARBA00022617"/>
    </source>
</evidence>
<dbReference type="InterPro" id="IPR016174">
    <property type="entry name" value="Di-haem_cyt_TM"/>
</dbReference>
<evidence type="ECO:0000256" key="3">
    <source>
        <dbReference type="ARBA" id="ARBA00022448"/>
    </source>
</evidence>
<dbReference type="AlphaFoldDB" id="A0A3E0TU38"/>
<evidence type="ECO:0000256" key="13">
    <source>
        <dbReference type="SAM" id="Phobius"/>
    </source>
</evidence>
<feature type="domain" description="Cytochrome b561 bacterial/Ni-hydrogenase" evidence="14">
    <location>
        <begin position="11"/>
        <end position="183"/>
    </location>
</feature>